<dbReference type="AlphaFoldDB" id="A0A5C8FIP5"/>
<feature type="transmembrane region" description="Helical" evidence="7">
    <location>
        <begin position="96"/>
        <end position="121"/>
    </location>
</feature>
<feature type="transmembrane region" description="Helical" evidence="7">
    <location>
        <begin position="168"/>
        <end position="191"/>
    </location>
</feature>
<dbReference type="NCBIfam" id="TIGR00786">
    <property type="entry name" value="dctM"/>
    <property type="match status" value="1"/>
</dbReference>
<dbReference type="Proteomes" id="UP000322307">
    <property type="component" value="Unassembled WGS sequence"/>
</dbReference>
<comment type="caution">
    <text evidence="9">The sequence shown here is derived from an EMBL/GenBank/DDBJ whole genome shotgun (WGS) entry which is preliminary data.</text>
</comment>
<keyword evidence="4 7" id="KW-0812">Transmembrane</keyword>
<sequence length="424" mass="45298">MALLLFLSFIIFLLIGIPVSYSLGLSCLIYFLGSDIPLIAFAQKMYSGLDSFTLLCIPGFILAGNLMNEGGLTRKIIAFSKALVGHIRGGVGMSNIVASMVFAGISGTALADVASIGNIMIPTMKKEGYDPKYAVAISCSSSLVGPIIPPSLPMIIVGTLTGLSVGKLFVAGILPGILLGFGMLVIVYFIAKKGNYPIQKRSTLKETLISLYNGIWSLIMVFIILFGILGGFFTPTEASIVAVLYALLVGIFIYKKLNFKNIILIIKDSLKTTAGIMLLVGFANIFAWILATENIPQLLASTLLSITTNKILILLLINLIFLFAGCFLETISALLILVPVLLKVVTEVGVDPINFGLIAVLNLVIGLTTPPVGVCLFVASDIGKVPLTESIKGLAPFFIWMMIVLLLVTYVPAITLWLPSLLGN</sequence>
<keyword evidence="2" id="KW-1003">Cell membrane</keyword>
<keyword evidence="6 7" id="KW-0472">Membrane</keyword>
<feature type="transmembrane region" description="Helical" evidence="7">
    <location>
        <begin position="354"/>
        <end position="379"/>
    </location>
</feature>
<feature type="transmembrane region" description="Helical" evidence="7">
    <location>
        <begin position="45"/>
        <end position="64"/>
    </location>
</feature>
<dbReference type="RefSeq" id="WP_147718484.1">
    <property type="nucleotide sequence ID" value="NZ_SAYE01000015.1"/>
</dbReference>
<feature type="transmembrane region" description="Helical" evidence="7">
    <location>
        <begin position="399"/>
        <end position="418"/>
    </location>
</feature>
<dbReference type="PIRSF" id="PIRSF006066">
    <property type="entry name" value="HI0050"/>
    <property type="match status" value="1"/>
</dbReference>
<feature type="transmembrane region" description="Helical" evidence="7">
    <location>
        <begin position="311"/>
        <end position="342"/>
    </location>
</feature>
<evidence type="ECO:0000256" key="1">
    <source>
        <dbReference type="ARBA" id="ARBA00004429"/>
    </source>
</evidence>
<evidence type="ECO:0000256" key="2">
    <source>
        <dbReference type="ARBA" id="ARBA00022475"/>
    </source>
</evidence>
<evidence type="ECO:0000313" key="9">
    <source>
        <dbReference type="EMBL" id="TXJ49152.1"/>
    </source>
</evidence>
<evidence type="ECO:0000259" key="8">
    <source>
        <dbReference type="Pfam" id="PF06808"/>
    </source>
</evidence>
<dbReference type="InterPro" id="IPR004681">
    <property type="entry name" value="TRAP_DctM"/>
</dbReference>
<evidence type="ECO:0000256" key="7">
    <source>
        <dbReference type="SAM" id="Phobius"/>
    </source>
</evidence>
<feature type="transmembrane region" description="Helical" evidence="7">
    <location>
        <begin position="274"/>
        <end position="291"/>
    </location>
</feature>
<feature type="transmembrane region" description="Helical" evidence="7">
    <location>
        <begin position="211"/>
        <end position="232"/>
    </location>
</feature>
<feature type="transmembrane region" description="Helical" evidence="7">
    <location>
        <begin position="6"/>
        <end position="33"/>
    </location>
</feature>
<dbReference type="EMBL" id="SAYE01000015">
    <property type="protein sequence ID" value="TXJ49152.1"/>
    <property type="molecule type" value="Genomic_DNA"/>
</dbReference>
<dbReference type="InterPro" id="IPR010656">
    <property type="entry name" value="DctM"/>
</dbReference>
<feature type="domain" description="TRAP C4-dicarboxylate transport system permease DctM subunit" evidence="8">
    <location>
        <begin position="6"/>
        <end position="414"/>
    </location>
</feature>
<evidence type="ECO:0000313" key="10">
    <source>
        <dbReference type="Proteomes" id="UP000322307"/>
    </source>
</evidence>
<gene>
    <name evidence="9" type="ORF">EPJ84_09245</name>
</gene>
<keyword evidence="5 7" id="KW-1133">Transmembrane helix</keyword>
<dbReference type="PANTHER" id="PTHR33362:SF3">
    <property type="entry name" value="SIALIC ACID TRAP TRANSPORTER PERMEASE PROTEIN SIAT"/>
    <property type="match status" value="1"/>
</dbReference>
<dbReference type="PANTHER" id="PTHR33362">
    <property type="entry name" value="SIALIC ACID TRAP TRANSPORTER PERMEASE PROTEIN SIAT-RELATED"/>
    <property type="match status" value="1"/>
</dbReference>
<evidence type="ECO:0000256" key="4">
    <source>
        <dbReference type="ARBA" id="ARBA00022692"/>
    </source>
</evidence>
<feature type="transmembrane region" description="Helical" evidence="7">
    <location>
        <begin position="238"/>
        <end position="254"/>
    </location>
</feature>
<feature type="transmembrane region" description="Helical" evidence="7">
    <location>
        <begin position="133"/>
        <end position="156"/>
    </location>
</feature>
<evidence type="ECO:0000256" key="3">
    <source>
        <dbReference type="ARBA" id="ARBA00022519"/>
    </source>
</evidence>
<protein>
    <submittedName>
        <fullName evidence="9">TRAP transporter large permease</fullName>
    </submittedName>
</protein>
<dbReference type="Pfam" id="PF06808">
    <property type="entry name" value="DctM"/>
    <property type="match status" value="1"/>
</dbReference>
<dbReference type="GO" id="GO:0022857">
    <property type="term" value="F:transmembrane transporter activity"/>
    <property type="evidence" value="ECO:0007669"/>
    <property type="project" value="TreeGrafter"/>
</dbReference>
<dbReference type="GO" id="GO:0005886">
    <property type="term" value="C:plasma membrane"/>
    <property type="evidence" value="ECO:0007669"/>
    <property type="project" value="UniProtKB-SubCell"/>
</dbReference>
<proteinExistence type="predicted"/>
<name>A0A5C8FIP5_9SPIR</name>
<accession>A0A5C8FIP5</accession>
<keyword evidence="3" id="KW-0997">Cell inner membrane</keyword>
<evidence type="ECO:0000256" key="5">
    <source>
        <dbReference type="ARBA" id="ARBA00022989"/>
    </source>
</evidence>
<comment type="subcellular location">
    <subcellularLocation>
        <location evidence="1">Cell inner membrane</location>
        <topology evidence="1">Multi-pass membrane protein</topology>
    </subcellularLocation>
</comment>
<organism evidence="9 10">
    <name type="scientific">Brachyspira aalborgi</name>
    <dbReference type="NCBI Taxonomy" id="29522"/>
    <lineage>
        <taxon>Bacteria</taxon>
        <taxon>Pseudomonadati</taxon>
        <taxon>Spirochaetota</taxon>
        <taxon>Spirochaetia</taxon>
        <taxon>Brachyspirales</taxon>
        <taxon>Brachyspiraceae</taxon>
        <taxon>Brachyspira</taxon>
    </lineage>
</organism>
<reference evidence="9 10" key="1">
    <citation type="journal article" date="1992" name="Lakartidningen">
        <title>[Penicillin V and not amoxicillin is the first choice preparation in acute otitis].</title>
        <authorList>
            <person name="Kamme C."/>
            <person name="Lundgren K."/>
            <person name="Prellner K."/>
        </authorList>
    </citation>
    <scope>NUCLEOTIDE SEQUENCE [LARGE SCALE GENOMIC DNA]</scope>
    <source>
        <strain evidence="9 10">PC3939II</strain>
    </source>
</reference>
<evidence type="ECO:0000256" key="6">
    <source>
        <dbReference type="ARBA" id="ARBA00023136"/>
    </source>
</evidence>